<feature type="transmembrane region" description="Helical" evidence="1">
    <location>
        <begin position="48"/>
        <end position="66"/>
    </location>
</feature>
<keyword evidence="1" id="KW-0812">Transmembrane</keyword>
<proteinExistence type="predicted"/>
<feature type="transmembrane region" description="Helical" evidence="1">
    <location>
        <begin position="21"/>
        <end position="42"/>
    </location>
</feature>
<evidence type="ECO:0000256" key="1">
    <source>
        <dbReference type="SAM" id="Phobius"/>
    </source>
</evidence>
<evidence type="ECO:0000313" key="3">
    <source>
        <dbReference type="Proteomes" id="UP000011758"/>
    </source>
</evidence>
<dbReference type="BioCyc" id="ECAT999415-HMP:GTTI-1493-MONOMER"/>
<accession>M2Q009</accession>
<protein>
    <submittedName>
        <fullName evidence="2">Uncharacterized protein</fullName>
    </submittedName>
</protein>
<dbReference type="RefSeq" id="WP_004803561.1">
    <property type="nucleotide sequence ID" value="NZ_KB446649.1"/>
</dbReference>
<dbReference type="Proteomes" id="UP000011758">
    <property type="component" value="Unassembled WGS sequence"/>
</dbReference>
<dbReference type="AlphaFoldDB" id="M2Q009"/>
<name>M2Q009_9FIRM</name>
<reference evidence="2 3" key="1">
    <citation type="submission" date="2013-02" db="EMBL/GenBank/DDBJ databases">
        <title>The Genome Sequence of Lactobacillus catenaformis F0143.</title>
        <authorList>
            <consortium name="The Broad Institute Genome Sequencing Platform"/>
            <person name="Earl A."/>
            <person name="Ward D."/>
            <person name="Feldgarden M."/>
            <person name="Gevers D."/>
            <person name="Izard J."/>
            <person name="Blanton J.M."/>
            <person name="Mathney J."/>
            <person name="Dewhirst F.E."/>
            <person name="Young S.K."/>
            <person name="Zeng Q."/>
            <person name="Gargeya S."/>
            <person name="Fitzgerald M."/>
            <person name="Haas B."/>
            <person name="Abouelleil A."/>
            <person name="Alvarado L."/>
            <person name="Arachchi H.M."/>
            <person name="Berlin A."/>
            <person name="Chapman S.B."/>
            <person name="Gearin G."/>
            <person name="Goldberg J."/>
            <person name="Griggs A."/>
            <person name="Gujja S."/>
            <person name="Hansen M."/>
            <person name="Heiman D."/>
            <person name="Howarth C."/>
            <person name="Larimer J."/>
            <person name="Lui A."/>
            <person name="MacDonald P.J.P."/>
            <person name="McCowen C."/>
            <person name="Montmayeur A."/>
            <person name="Murphy C."/>
            <person name="Neiman D."/>
            <person name="Pearson M."/>
            <person name="Priest M."/>
            <person name="Roberts A."/>
            <person name="Saif S."/>
            <person name="Shea T."/>
            <person name="Sisk P."/>
            <person name="Stolte C."/>
            <person name="Sykes S."/>
            <person name="Wortman J."/>
            <person name="Nusbaum C."/>
            <person name="Birren B."/>
        </authorList>
    </citation>
    <scope>NUCLEOTIDE SEQUENCE [LARGE SCALE GENOMIC DNA]</scope>
    <source>
        <strain evidence="2 3">OT 569</strain>
    </source>
</reference>
<organism evidence="2 3">
    <name type="scientific">Eggerthia catenaformis OT 569 = DSM 20559</name>
    <dbReference type="NCBI Taxonomy" id="999415"/>
    <lineage>
        <taxon>Bacteria</taxon>
        <taxon>Bacillati</taxon>
        <taxon>Bacillota</taxon>
        <taxon>Erysipelotrichia</taxon>
        <taxon>Erysipelotrichales</taxon>
        <taxon>Coprobacillaceae</taxon>
        <taxon>Eggerthia</taxon>
    </lineage>
</organism>
<sequence length="84" mass="9712">MKKSFIDYCLTTKIKNPPYLKIAYMFFGIIVLILGVFFRYHPDLIGELWIYGMGLVIGGLCVLFALSSRFLVSSYNDYLKDDIK</sequence>
<comment type="caution">
    <text evidence="2">The sequence shown here is derived from an EMBL/GenBank/DDBJ whole genome shotgun (WGS) entry which is preliminary data.</text>
</comment>
<dbReference type="STRING" id="999415.HMPREF9943_01449"/>
<evidence type="ECO:0000313" key="2">
    <source>
        <dbReference type="EMBL" id="EMD16270.1"/>
    </source>
</evidence>
<dbReference type="EMBL" id="AGEJ01000023">
    <property type="protein sequence ID" value="EMD16270.1"/>
    <property type="molecule type" value="Genomic_DNA"/>
</dbReference>
<keyword evidence="1" id="KW-0472">Membrane</keyword>
<gene>
    <name evidence="2" type="ORF">HMPREF9943_01449</name>
</gene>
<keyword evidence="3" id="KW-1185">Reference proteome</keyword>
<keyword evidence="1" id="KW-1133">Transmembrane helix</keyword>